<dbReference type="UniPathway" id="UPA00241">
    <property type="reaction ID" value="UER00356"/>
</dbReference>
<keyword evidence="8" id="KW-1185">Reference proteome</keyword>
<dbReference type="AlphaFoldDB" id="A0A1I5VD73"/>
<accession>A0A1I5VD73</accession>
<dbReference type="Gene3D" id="3.40.50.300">
    <property type="entry name" value="P-loop containing nucleotide triphosphate hydrolases"/>
    <property type="match status" value="1"/>
</dbReference>
<sequence length="194" mass="21447">MTFKLGLTGSIGMGKTTTAGLFAEAGCAIWDADAAVHRLYAKNGAAVEAMSSAFPKAIEDGEVSRTALRSIIAEDPSALGRIESIVHPLVRQDRENFTRRTDARIAVFDIPLLFETGSQAEMDATACVYVSRETQRRRVLERGTMNDADFEAILAKQMPIEDKLDRADFTIRTHDLETARQDVQTVLTEIEKRL</sequence>
<evidence type="ECO:0000256" key="3">
    <source>
        <dbReference type="ARBA" id="ARBA00022840"/>
    </source>
</evidence>
<evidence type="ECO:0000256" key="5">
    <source>
        <dbReference type="HAMAP-Rule" id="MF_00376"/>
    </source>
</evidence>
<comment type="subcellular location">
    <subcellularLocation>
        <location evidence="5">Cytoplasm</location>
    </subcellularLocation>
</comment>
<dbReference type="HAMAP" id="MF_00376">
    <property type="entry name" value="Dephospho_CoA_kinase"/>
    <property type="match status" value="1"/>
</dbReference>
<dbReference type="GO" id="GO:0005524">
    <property type="term" value="F:ATP binding"/>
    <property type="evidence" value="ECO:0007669"/>
    <property type="project" value="UniProtKB-UniRule"/>
</dbReference>
<keyword evidence="4 5" id="KW-0173">Coenzyme A biosynthesis</keyword>
<dbReference type="CDD" id="cd02022">
    <property type="entry name" value="DPCK"/>
    <property type="match status" value="1"/>
</dbReference>
<comment type="similarity">
    <text evidence="1 5">Belongs to the CoaE family.</text>
</comment>
<dbReference type="EMBL" id="FOXV01000001">
    <property type="protein sequence ID" value="SFQ05430.1"/>
    <property type="molecule type" value="Genomic_DNA"/>
</dbReference>
<comment type="catalytic activity">
    <reaction evidence="5">
        <text>3'-dephospho-CoA + ATP = ADP + CoA + H(+)</text>
        <dbReference type="Rhea" id="RHEA:18245"/>
        <dbReference type="ChEBI" id="CHEBI:15378"/>
        <dbReference type="ChEBI" id="CHEBI:30616"/>
        <dbReference type="ChEBI" id="CHEBI:57287"/>
        <dbReference type="ChEBI" id="CHEBI:57328"/>
        <dbReference type="ChEBI" id="CHEBI:456216"/>
        <dbReference type="EC" id="2.7.1.24"/>
    </reaction>
</comment>
<dbReference type="Pfam" id="PF01121">
    <property type="entry name" value="CoaE"/>
    <property type="match status" value="1"/>
</dbReference>
<evidence type="ECO:0000313" key="8">
    <source>
        <dbReference type="Proteomes" id="UP000243106"/>
    </source>
</evidence>
<dbReference type="EC" id="2.7.1.24" evidence="5 6"/>
<dbReference type="GO" id="GO:0004140">
    <property type="term" value="F:dephospho-CoA kinase activity"/>
    <property type="evidence" value="ECO:0007669"/>
    <property type="project" value="UniProtKB-UniRule"/>
</dbReference>
<evidence type="ECO:0000256" key="6">
    <source>
        <dbReference type="NCBIfam" id="TIGR00152"/>
    </source>
</evidence>
<dbReference type="GO" id="GO:0005737">
    <property type="term" value="C:cytoplasm"/>
    <property type="evidence" value="ECO:0007669"/>
    <property type="project" value="UniProtKB-SubCell"/>
</dbReference>
<evidence type="ECO:0000256" key="1">
    <source>
        <dbReference type="ARBA" id="ARBA00009018"/>
    </source>
</evidence>
<organism evidence="7 8">
    <name type="scientific">Roseivivax halotolerans</name>
    <dbReference type="NCBI Taxonomy" id="93684"/>
    <lineage>
        <taxon>Bacteria</taxon>
        <taxon>Pseudomonadati</taxon>
        <taxon>Pseudomonadota</taxon>
        <taxon>Alphaproteobacteria</taxon>
        <taxon>Rhodobacterales</taxon>
        <taxon>Roseobacteraceae</taxon>
        <taxon>Roseivivax</taxon>
    </lineage>
</organism>
<dbReference type="PANTHER" id="PTHR10695">
    <property type="entry name" value="DEPHOSPHO-COA KINASE-RELATED"/>
    <property type="match status" value="1"/>
</dbReference>
<keyword evidence="5" id="KW-0963">Cytoplasm</keyword>
<keyword evidence="5" id="KW-0808">Transferase</keyword>
<keyword evidence="5 7" id="KW-0418">Kinase</keyword>
<reference evidence="8" key="1">
    <citation type="submission" date="2016-10" db="EMBL/GenBank/DDBJ databases">
        <authorList>
            <person name="Varghese N."/>
            <person name="Submissions S."/>
        </authorList>
    </citation>
    <scope>NUCLEOTIDE SEQUENCE [LARGE SCALE GENOMIC DNA]</scope>
    <source>
        <strain evidence="8">JCM 10271</strain>
    </source>
</reference>
<evidence type="ECO:0000256" key="2">
    <source>
        <dbReference type="ARBA" id="ARBA00022741"/>
    </source>
</evidence>
<gene>
    <name evidence="5" type="primary">coaE</name>
    <name evidence="7" type="ORF">SAMN05421853_101452</name>
</gene>
<comment type="pathway">
    <text evidence="5">Cofactor biosynthesis; coenzyme A biosynthesis; CoA from (R)-pantothenate: step 5/5.</text>
</comment>
<keyword evidence="2 5" id="KW-0547">Nucleotide-binding</keyword>
<dbReference type="PANTHER" id="PTHR10695:SF46">
    <property type="entry name" value="BIFUNCTIONAL COENZYME A SYNTHASE-RELATED"/>
    <property type="match status" value="1"/>
</dbReference>
<protein>
    <recommendedName>
        <fullName evidence="5 6">Dephospho-CoA kinase</fullName>
        <ecNumber evidence="5 6">2.7.1.24</ecNumber>
    </recommendedName>
    <alternativeName>
        <fullName evidence="5">Dephosphocoenzyme A kinase</fullName>
    </alternativeName>
</protein>
<comment type="function">
    <text evidence="5">Catalyzes the phosphorylation of the 3'-hydroxyl group of dephosphocoenzyme A to form coenzyme A.</text>
</comment>
<proteinExistence type="inferred from homology"/>
<dbReference type="SUPFAM" id="SSF52540">
    <property type="entry name" value="P-loop containing nucleoside triphosphate hydrolases"/>
    <property type="match status" value="1"/>
</dbReference>
<dbReference type="RefSeq" id="WP_093009138.1">
    <property type="nucleotide sequence ID" value="NZ_FOXV01000001.1"/>
</dbReference>
<evidence type="ECO:0000313" key="7">
    <source>
        <dbReference type="EMBL" id="SFQ05430.1"/>
    </source>
</evidence>
<dbReference type="Proteomes" id="UP000243106">
    <property type="component" value="Unassembled WGS sequence"/>
</dbReference>
<evidence type="ECO:0000256" key="4">
    <source>
        <dbReference type="ARBA" id="ARBA00022993"/>
    </source>
</evidence>
<name>A0A1I5VD73_9RHOB</name>
<dbReference type="PROSITE" id="PS51219">
    <property type="entry name" value="DPCK"/>
    <property type="match status" value="1"/>
</dbReference>
<dbReference type="NCBIfam" id="TIGR00152">
    <property type="entry name" value="dephospho-CoA kinase"/>
    <property type="match status" value="1"/>
</dbReference>
<dbReference type="InterPro" id="IPR027417">
    <property type="entry name" value="P-loop_NTPase"/>
</dbReference>
<dbReference type="STRING" id="93684.SAMN05421853_101452"/>
<dbReference type="InterPro" id="IPR001977">
    <property type="entry name" value="Depp_CoAkinase"/>
</dbReference>
<dbReference type="GO" id="GO:0015937">
    <property type="term" value="P:coenzyme A biosynthetic process"/>
    <property type="evidence" value="ECO:0007669"/>
    <property type="project" value="UniProtKB-UniRule"/>
</dbReference>
<feature type="binding site" evidence="5">
    <location>
        <begin position="12"/>
        <end position="17"/>
    </location>
    <ligand>
        <name>ATP</name>
        <dbReference type="ChEBI" id="CHEBI:30616"/>
    </ligand>
</feature>
<keyword evidence="3 5" id="KW-0067">ATP-binding</keyword>